<evidence type="ECO:0000256" key="5">
    <source>
        <dbReference type="ARBA" id="ARBA00022692"/>
    </source>
</evidence>
<keyword evidence="6 8" id="KW-1133">Transmembrane helix</keyword>
<evidence type="ECO:0000256" key="7">
    <source>
        <dbReference type="ARBA" id="ARBA00023136"/>
    </source>
</evidence>
<gene>
    <name evidence="9" type="ORF">JY500_19160</name>
</gene>
<comment type="similarity">
    <text evidence="2">Belongs to the autoinducer-2 exporter (AI-2E) (TC 2.A.86) family.</text>
</comment>
<proteinExistence type="inferred from homology"/>
<evidence type="ECO:0000256" key="6">
    <source>
        <dbReference type="ARBA" id="ARBA00022989"/>
    </source>
</evidence>
<protein>
    <submittedName>
        <fullName evidence="9">AI-2E family transporter</fullName>
    </submittedName>
</protein>
<evidence type="ECO:0000256" key="4">
    <source>
        <dbReference type="ARBA" id="ARBA00022475"/>
    </source>
</evidence>
<dbReference type="PANTHER" id="PTHR21716:SF67">
    <property type="entry name" value="TRANSPORT PROTEIN YDIK-RELATED"/>
    <property type="match status" value="1"/>
</dbReference>
<feature type="transmembrane region" description="Helical" evidence="8">
    <location>
        <begin position="307"/>
        <end position="338"/>
    </location>
</feature>
<organism evidence="9 10">
    <name type="scientific">Niveibacterium microcysteis</name>
    <dbReference type="NCBI Taxonomy" id="2811415"/>
    <lineage>
        <taxon>Bacteria</taxon>
        <taxon>Pseudomonadati</taxon>
        <taxon>Pseudomonadota</taxon>
        <taxon>Betaproteobacteria</taxon>
        <taxon>Rhodocyclales</taxon>
        <taxon>Rhodocyclaceae</taxon>
        <taxon>Niveibacterium</taxon>
    </lineage>
</organism>
<name>A0ABX7M480_9RHOO</name>
<feature type="transmembrane region" description="Helical" evidence="8">
    <location>
        <begin position="241"/>
        <end position="269"/>
    </location>
</feature>
<feature type="transmembrane region" description="Helical" evidence="8">
    <location>
        <begin position="155"/>
        <end position="177"/>
    </location>
</feature>
<dbReference type="EMBL" id="CP071060">
    <property type="protein sequence ID" value="QSI76552.1"/>
    <property type="molecule type" value="Genomic_DNA"/>
</dbReference>
<keyword evidence="4" id="KW-1003">Cell membrane</keyword>
<dbReference type="Pfam" id="PF01594">
    <property type="entry name" value="AI-2E_transport"/>
    <property type="match status" value="1"/>
</dbReference>
<sequence length="353" mass="37528">MSTHPAQRFENFAQLALTIGLVAGCWLVLAPFIVTILFATVVALSTWPLYARVLSVLRGRRAVAAAVMCIACVLAIVVPVVVVTSSAADGFQWLFGLIRLRLENGPLQVPQWVRSLPLLGDSLATYLQALLSSREAMVGLGQKLMEPARAFGLKVIAALGVGVVQVSLAVFVLFFLYRDGLALRDAIERMVERLYGETGRELLTTAQKTVFGVMLGMVGTALAQALVAALGFTIAGVPAPVLLASLVFLLSMVPVGPPLVWGGAALWLYDRGELGWAIFMVLYGVLAISSVDNIVKPLLIARTSSLPLLVAVLGVFGGVLAFGLVGLFLGPTLLALGISLTQRWLKLRDATAH</sequence>
<accession>A0ABX7M480</accession>
<evidence type="ECO:0000313" key="10">
    <source>
        <dbReference type="Proteomes" id="UP000663570"/>
    </source>
</evidence>
<evidence type="ECO:0000256" key="1">
    <source>
        <dbReference type="ARBA" id="ARBA00004651"/>
    </source>
</evidence>
<feature type="transmembrane region" description="Helical" evidence="8">
    <location>
        <begin position="62"/>
        <end position="83"/>
    </location>
</feature>
<keyword evidence="7 8" id="KW-0472">Membrane</keyword>
<evidence type="ECO:0000313" key="9">
    <source>
        <dbReference type="EMBL" id="QSI76552.1"/>
    </source>
</evidence>
<evidence type="ECO:0000256" key="8">
    <source>
        <dbReference type="SAM" id="Phobius"/>
    </source>
</evidence>
<dbReference type="InterPro" id="IPR002549">
    <property type="entry name" value="AI-2E-like"/>
</dbReference>
<keyword evidence="10" id="KW-1185">Reference proteome</keyword>
<evidence type="ECO:0000256" key="2">
    <source>
        <dbReference type="ARBA" id="ARBA00009773"/>
    </source>
</evidence>
<evidence type="ECO:0000256" key="3">
    <source>
        <dbReference type="ARBA" id="ARBA00022448"/>
    </source>
</evidence>
<keyword evidence="5 8" id="KW-0812">Transmembrane</keyword>
<reference evidence="9 10" key="1">
    <citation type="submission" date="2021-02" db="EMBL/GenBank/DDBJ databases">
        <title>Niveibacterium changnyeongensis HC41.</title>
        <authorList>
            <person name="Kang M."/>
        </authorList>
    </citation>
    <scope>NUCLEOTIDE SEQUENCE [LARGE SCALE GENOMIC DNA]</scope>
    <source>
        <strain evidence="9 10">HC41</strain>
    </source>
</reference>
<dbReference type="Proteomes" id="UP000663570">
    <property type="component" value="Chromosome"/>
</dbReference>
<keyword evidence="3" id="KW-0813">Transport</keyword>
<comment type="subcellular location">
    <subcellularLocation>
        <location evidence="1">Cell membrane</location>
        <topology evidence="1">Multi-pass membrane protein</topology>
    </subcellularLocation>
</comment>
<feature type="transmembrane region" description="Helical" evidence="8">
    <location>
        <begin position="276"/>
        <end position="295"/>
    </location>
</feature>
<feature type="transmembrane region" description="Helical" evidence="8">
    <location>
        <begin position="20"/>
        <end position="50"/>
    </location>
</feature>
<dbReference type="RefSeq" id="WP_206254212.1">
    <property type="nucleotide sequence ID" value="NZ_CP071060.1"/>
</dbReference>
<feature type="transmembrane region" description="Helical" evidence="8">
    <location>
        <begin position="210"/>
        <end position="235"/>
    </location>
</feature>
<dbReference type="PANTHER" id="PTHR21716">
    <property type="entry name" value="TRANSMEMBRANE PROTEIN"/>
    <property type="match status" value="1"/>
</dbReference>